<dbReference type="EMBL" id="CAJNOR010015665">
    <property type="protein sequence ID" value="CAF1682904.1"/>
    <property type="molecule type" value="Genomic_DNA"/>
</dbReference>
<proteinExistence type="predicted"/>
<dbReference type="AlphaFoldDB" id="A0A816H2U3"/>
<keyword evidence="2" id="KW-1133">Transmembrane helix</keyword>
<sequence length="175" mass="20488">MRSPSDRQHRRTAPYVVMNNHTQPPSVAYSARQPNEETSTNSTNVIQRLATTPLQQPHQEQSSFYNLVRRAQVCLQVSSYFAWIFYAYIFQNAVNIVGRVRRWIQRNQERQVIPQRTDSFLEKFAPSTKIQAIQDENSKNWVIDPSQSFYYYWSSIVSLAVLYNYIALIGRSAFL</sequence>
<keyword evidence="2" id="KW-0812">Transmembrane</keyword>
<protein>
    <submittedName>
        <fullName evidence="3">Uncharacterized protein</fullName>
    </submittedName>
</protein>
<accession>A0A816H2U3</accession>
<comment type="caution">
    <text evidence="3">The sequence shown here is derived from an EMBL/GenBank/DDBJ whole genome shotgun (WGS) entry which is preliminary data.</text>
</comment>
<dbReference type="Proteomes" id="UP000663828">
    <property type="component" value="Unassembled WGS sequence"/>
</dbReference>
<evidence type="ECO:0000313" key="4">
    <source>
        <dbReference type="Proteomes" id="UP000663828"/>
    </source>
</evidence>
<feature type="transmembrane region" description="Helical" evidence="2">
    <location>
        <begin position="150"/>
        <end position="170"/>
    </location>
</feature>
<reference evidence="3" key="1">
    <citation type="submission" date="2021-02" db="EMBL/GenBank/DDBJ databases">
        <authorList>
            <person name="Nowell W R."/>
        </authorList>
    </citation>
    <scope>NUCLEOTIDE SEQUENCE</scope>
</reference>
<feature type="region of interest" description="Disordered" evidence="1">
    <location>
        <begin position="1"/>
        <end position="41"/>
    </location>
</feature>
<feature type="non-terminal residue" evidence="3">
    <location>
        <position position="1"/>
    </location>
</feature>
<keyword evidence="4" id="KW-1185">Reference proteome</keyword>
<feature type="compositionally biased region" description="Polar residues" evidence="1">
    <location>
        <begin position="32"/>
        <end position="41"/>
    </location>
</feature>
<organism evidence="3 4">
    <name type="scientific">Adineta ricciae</name>
    <name type="common">Rotifer</name>
    <dbReference type="NCBI Taxonomy" id="249248"/>
    <lineage>
        <taxon>Eukaryota</taxon>
        <taxon>Metazoa</taxon>
        <taxon>Spiralia</taxon>
        <taxon>Gnathifera</taxon>
        <taxon>Rotifera</taxon>
        <taxon>Eurotatoria</taxon>
        <taxon>Bdelloidea</taxon>
        <taxon>Adinetida</taxon>
        <taxon>Adinetidae</taxon>
        <taxon>Adineta</taxon>
    </lineage>
</organism>
<name>A0A816H2U3_ADIRI</name>
<keyword evidence="2" id="KW-0472">Membrane</keyword>
<evidence type="ECO:0000256" key="2">
    <source>
        <dbReference type="SAM" id="Phobius"/>
    </source>
</evidence>
<gene>
    <name evidence="3" type="ORF">XAT740_LOCUS61045</name>
</gene>
<evidence type="ECO:0000313" key="3">
    <source>
        <dbReference type="EMBL" id="CAF1682904.1"/>
    </source>
</evidence>
<evidence type="ECO:0000256" key="1">
    <source>
        <dbReference type="SAM" id="MobiDB-lite"/>
    </source>
</evidence>